<dbReference type="Proteomes" id="UP000319619">
    <property type="component" value="Unassembled WGS sequence"/>
</dbReference>
<proteinExistence type="predicted"/>
<gene>
    <name evidence="5" type="ORF">CEE37_14905</name>
</gene>
<dbReference type="SUPFAM" id="SSF88946">
    <property type="entry name" value="Sigma2 domain of RNA polymerase sigma factors"/>
    <property type="match status" value="1"/>
</dbReference>
<evidence type="ECO:0000313" key="5">
    <source>
        <dbReference type="EMBL" id="TKJ36567.1"/>
    </source>
</evidence>
<keyword evidence="2" id="KW-0731">Sigma factor</keyword>
<accession>A0A532UP13</accession>
<dbReference type="PANTHER" id="PTHR43133:SF8">
    <property type="entry name" value="RNA POLYMERASE SIGMA FACTOR HI_1459-RELATED"/>
    <property type="match status" value="1"/>
</dbReference>
<keyword evidence="4" id="KW-0804">Transcription</keyword>
<evidence type="ECO:0000256" key="4">
    <source>
        <dbReference type="ARBA" id="ARBA00023163"/>
    </source>
</evidence>
<dbReference type="AlphaFoldDB" id="A0A532UP13"/>
<sequence>MLVGEVLAVIEETNWNNLLKKVRRGDQSAKDDLFRKLAVRLHPIIKYRLRGQSSEDIEDILQDTMVIFSEKINLIESDPDTYVLQILRNKIGNFYQRMRRRKNVTIQTDSQAEIHHRASFRERIVTTIKEKSSFLAEIESEDLSNYIRTAIKRLPVFCQTFFLAILDGRRVQEVWELYRKLEPELQRNAFDKRVFDCRKKLMDLVSDQIQ</sequence>
<protein>
    <submittedName>
        <fullName evidence="5">Uncharacterized protein</fullName>
    </submittedName>
</protein>
<keyword evidence="1" id="KW-0805">Transcription regulation</keyword>
<dbReference type="GO" id="GO:0006352">
    <property type="term" value="P:DNA-templated transcription initiation"/>
    <property type="evidence" value="ECO:0007669"/>
    <property type="project" value="InterPro"/>
</dbReference>
<organism evidence="5 6">
    <name type="scientific">candidate division LCP-89 bacterium B3_LCP</name>
    <dbReference type="NCBI Taxonomy" id="2012998"/>
    <lineage>
        <taxon>Bacteria</taxon>
        <taxon>Pseudomonadati</taxon>
        <taxon>Bacteria division LCP-89</taxon>
    </lineage>
</organism>
<evidence type="ECO:0000256" key="3">
    <source>
        <dbReference type="ARBA" id="ARBA00023125"/>
    </source>
</evidence>
<keyword evidence="3" id="KW-0238">DNA-binding</keyword>
<dbReference type="InterPro" id="IPR013325">
    <property type="entry name" value="RNA_pol_sigma_r2"/>
</dbReference>
<dbReference type="Gene3D" id="1.10.1740.10">
    <property type="match status" value="1"/>
</dbReference>
<dbReference type="EMBL" id="NJBN01000016">
    <property type="protein sequence ID" value="TKJ36567.1"/>
    <property type="molecule type" value="Genomic_DNA"/>
</dbReference>
<comment type="caution">
    <text evidence="5">The sequence shown here is derived from an EMBL/GenBank/DDBJ whole genome shotgun (WGS) entry which is preliminary data.</text>
</comment>
<dbReference type="InterPro" id="IPR039425">
    <property type="entry name" value="RNA_pol_sigma-70-like"/>
</dbReference>
<name>A0A532UP13_UNCL8</name>
<dbReference type="GO" id="GO:0016987">
    <property type="term" value="F:sigma factor activity"/>
    <property type="evidence" value="ECO:0007669"/>
    <property type="project" value="UniProtKB-KW"/>
</dbReference>
<dbReference type="GO" id="GO:0003677">
    <property type="term" value="F:DNA binding"/>
    <property type="evidence" value="ECO:0007669"/>
    <property type="project" value="UniProtKB-KW"/>
</dbReference>
<reference evidence="5 6" key="1">
    <citation type="submission" date="2017-06" db="EMBL/GenBank/DDBJ databases">
        <title>Novel microbial phyla capable of carbon fixation and sulfur reduction in deep-sea sediments.</title>
        <authorList>
            <person name="Huang J."/>
            <person name="Baker B."/>
            <person name="Wang Y."/>
        </authorList>
    </citation>
    <scope>NUCLEOTIDE SEQUENCE [LARGE SCALE GENOMIC DNA]</scope>
    <source>
        <strain evidence="5">B3_LCP</strain>
    </source>
</reference>
<evidence type="ECO:0000256" key="1">
    <source>
        <dbReference type="ARBA" id="ARBA00023015"/>
    </source>
</evidence>
<evidence type="ECO:0000313" key="6">
    <source>
        <dbReference type="Proteomes" id="UP000319619"/>
    </source>
</evidence>
<evidence type="ECO:0000256" key="2">
    <source>
        <dbReference type="ARBA" id="ARBA00023082"/>
    </source>
</evidence>
<dbReference type="PANTHER" id="PTHR43133">
    <property type="entry name" value="RNA POLYMERASE ECF-TYPE SIGMA FACTO"/>
    <property type="match status" value="1"/>
</dbReference>